<gene>
    <name evidence="1" type="ORF">GCM10023203_50640</name>
</gene>
<name>A0ABP9EZG2_9PSEU</name>
<reference evidence="2" key="1">
    <citation type="journal article" date="2019" name="Int. J. Syst. Evol. Microbiol.">
        <title>The Global Catalogue of Microorganisms (GCM) 10K type strain sequencing project: providing services to taxonomists for standard genome sequencing and annotation.</title>
        <authorList>
            <consortium name="The Broad Institute Genomics Platform"/>
            <consortium name="The Broad Institute Genome Sequencing Center for Infectious Disease"/>
            <person name="Wu L."/>
            <person name="Ma J."/>
        </authorList>
    </citation>
    <scope>NUCLEOTIDE SEQUENCE [LARGE SCALE GENOMIC DNA]</scope>
    <source>
        <strain evidence="2">JCM 17983</strain>
    </source>
</reference>
<sequence length="120" mass="12886">MAGRLVRPPAAAAHRADVEGDEAAVVASLVGLLARMREDVEIAVEVAPNRLAAHGHGPDDVLGPLRAAGFHVYRVPDDYRAASYPAQMRRGVTARPPVRFDEPVTVQHDLVLSRVDAAHL</sequence>
<protein>
    <submittedName>
        <fullName evidence="1">Uncharacterized protein</fullName>
    </submittedName>
</protein>
<organism evidence="1 2">
    <name type="scientific">Actinomycetospora straminea</name>
    <dbReference type="NCBI Taxonomy" id="663607"/>
    <lineage>
        <taxon>Bacteria</taxon>
        <taxon>Bacillati</taxon>
        <taxon>Actinomycetota</taxon>
        <taxon>Actinomycetes</taxon>
        <taxon>Pseudonocardiales</taxon>
        <taxon>Pseudonocardiaceae</taxon>
        <taxon>Actinomycetospora</taxon>
    </lineage>
</organism>
<proteinExistence type="predicted"/>
<comment type="caution">
    <text evidence="1">The sequence shown here is derived from an EMBL/GenBank/DDBJ whole genome shotgun (WGS) entry which is preliminary data.</text>
</comment>
<dbReference type="Proteomes" id="UP001500457">
    <property type="component" value="Unassembled WGS sequence"/>
</dbReference>
<dbReference type="EMBL" id="BAABHQ010000019">
    <property type="protein sequence ID" value="GAA4890953.1"/>
    <property type="molecule type" value="Genomic_DNA"/>
</dbReference>
<evidence type="ECO:0000313" key="2">
    <source>
        <dbReference type="Proteomes" id="UP001500457"/>
    </source>
</evidence>
<keyword evidence="2" id="KW-1185">Reference proteome</keyword>
<evidence type="ECO:0000313" key="1">
    <source>
        <dbReference type="EMBL" id="GAA4890953.1"/>
    </source>
</evidence>
<dbReference type="RefSeq" id="WP_274234065.1">
    <property type="nucleotide sequence ID" value="NZ_BAABHQ010000019.1"/>
</dbReference>
<accession>A0ABP9EZG2</accession>